<dbReference type="EMBL" id="BLKC01000001">
    <property type="protein sequence ID" value="GFF22265.1"/>
    <property type="molecule type" value="Genomic_DNA"/>
</dbReference>
<proteinExistence type="predicted"/>
<dbReference type="PROSITE" id="PS51257">
    <property type="entry name" value="PROKAR_LIPOPROTEIN"/>
    <property type="match status" value="1"/>
</dbReference>
<dbReference type="AlphaFoldDB" id="A0A8H3MZ25"/>
<accession>A0A8H3MZ25</accession>
<evidence type="ECO:0000313" key="2">
    <source>
        <dbReference type="Proteomes" id="UP000465221"/>
    </source>
</evidence>
<protein>
    <submittedName>
        <fullName evidence="1">Uncharacterized protein</fullName>
    </submittedName>
</protein>
<organism evidence="1 2">
    <name type="scientific">Aspergillus udagawae</name>
    <dbReference type="NCBI Taxonomy" id="91492"/>
    <lineage>
        <taxon>Eukaryota</taxon>
        <taxon>Fungi</taxon>
        <taxon>Dikarya</taxon>
        <taxon>Ascomycota</taxon>
        <taxon>Pezizomycotina</taxon>
        <taxon>Eurotiomycetes</taxon>
        <taxon>Eurotiomycetidae</taxon>
        <taxon>Eurotiales</taxon>
        <taxon>Aspergillaceae</taxon>
        <taxon>Aspergillus</taxon>
        <taxon>Aspergillus subgen. Fumigati</taxon>
    </lineage>
</organism>
<gene>
    <name evidence="1" type="ORF">IFM46972_00217</name>
</gene>
<comment type="caution">
    <text evidence="1">The sequence shown here is derived from an EMBL/GenBank/DDBJ whole genome shotgun (WGS) entry which is preliminary data.</text>
</comment>
<sequence length="145" mass="16059">MKSFHVIYSYCTPSAYGCKEATRTKEHFLKDAYKHKPSQEIFQFQAKSHLQYESFLPPERAYNYIWPLDQVPLQVHVGDGAERSSTSAVVPKATVLPSGAMATGELAAVQENSACSVCMSRRNIIQLGPVPNRADENHATIEGEG</sequence>
<name>A0A8H3MZ25_9EURO</name>
<evidence type="ECO:0000313" key="1">
    <source>
        <dbReference type="EMBL" id="GFF22265.1"/>
    </source>
</evidence>
<dbReference type="Proteomes" id="UP000465221">
    <property type="component" value="Unassembled WGS sequence"/>
</dbReference>
<reference evidence="1 2" key="1">
    <citation type="submission" date="2020-01" db="EMBL/GenBank/DDBJ databases">
        <title>Draft genome sequence of Aspergillus udagawae IFM 46972.</title>
        <authorList>
            <person name="Takahashi H."/>
            <person name="Yaguchi T."/>
        </authorList>
    </citation>
    <scope>NUCLEOTIDE SEQUENCE [LARGE SCALE GENOMIC DNA]</scope>
    <source>
        <strain evidence="1 2">IFM 46972</strain>
    </source>
</reference>